<evidence type="ECO:0000313" key="2">
    <source>
        <dbReference type="Proteomes" id="UP001194729"/>
    </source>
</evidence>
<accession>A0ABS0A7F9</accession>
<comment type="caution">
    <text evidence="1">The sequence shown here is derived from an EMBL/GenBank/DDBJ whole genome shotgun (WGS) entry which is preliminary data.</text>
</comment>
<name>A0ABS0A7F9_9FLAO</name>
<dbReference type="EMBL" id="JADKYU010000534">
    <property type="protein sequence ID" value="MBF4984743.1"/>
    <property type="molecule type" value="Genomic_DNA"/>
</dbReference>
<evidence type="ECO:0000313" key="1">
    <source>
        <dbReference type="EMBL" id="MBF4984743.1"/>
    </source>
</evidence>
<dbReference type="Gene3D" id="3.30.530.20">
    <property type="match status" value="1"/>
</dbReference>
<sequence length="148" mass="17437">MIHRLQFSIDINASKSQIWDVLWDDHSYRDWVSVFFEGSYVVTDQWKEKSQVLFLGPDQNGIYSMIEKHIPNKIMRFKHIGNVINGIEQDIDEETKKWSGARETYTLMDHATHHTLVVEIDVLDEHLEFMKSTFPIALERIKQKCTIA</sequence>
<organism evidence="1 2">
    <name type="scientific">Nonlabens mediterrranea</name>
    <dbReference type="NCBI Taxonomy" id="1419947"/>
    <lineage>
        <taxon>Bacteria</taxon>
        <taxon>Pseudomonadati</taxon>
        <taxon>Bacteroidota</taxon>
        <taxon>Flavobacteriia</taxon>
        <taxon>Flavobacteriales</taxon>
        <taxon>Flavobacteriaceae</taxon>
        <taxon>Nonlabens</taxon>
    </lineage>
</organism>
<evidence type="ECO:0008006" key="3">
    <source>
        <dbReference type="Google" id="ProtNLM"/>
    </source>
</evidence>
<dbReference type="Proteomes" id="UP001194729">
    <property type="component" value="Unassembled WGS sequence"/>
</dbReference>
<proteinExistence type="predicted"/>
<keyword evidence="2" id="KW-1185">Reference proteome</keyword>
<gene>
    <name evidence="1" type="ORF">FNJ87_10490</name>
</gene>
<protein>
    <recommendedName>
        <fullName evidence="3">ATPase</fullName>
    </recommendedName>
</protein>
<reference evidence="1 2" key="1">
    <citation type="submission" date="2020-11" db="EMBL/GenBank/DDBJ databases">
        <title>P. mediterranea TC4 genome.</title>
        <authorList>
            <person name="Molmeret M."/>
        </authorList>
    </citation>
    <scope>NUCLEOTIDE SEQUENCE [LARGE SCALE GENOMIC DNA]</scope>
    <source>
        <strain evidence="1 2">TC4</strain>
    </source>
</reference>
<dbReference type="SUPFAM" id="SSF55961">
    <property type="entry name" value="Bet v1-like"/>
    <property type="match status" value="1"/>
</dbReference>
<dbReference type="InterPro" id="IPR023393">
    <property type="entry name" value="START-like_dom_sf"/>
</dbReference>